<protein>
    <recommendedName>
        <fullName evidence="3">4-oxalocrotonate tautomerase</fullName>
    </recommendedName>
</protein>
<dbReference type="SUPFAM" id="SSF55331">
    <property type="entry name" value="Tautomerase/MIF"/>
    <property type="match status" value="1"/>
</dbReference>
<dbReference type="InterPro" id="IPR014347">
    <property type="entry name" value="Tautomerase/MIF_sf"/>
</dbReference>
<evidence type="ECO:0000313" key="2">
    <source>
        <dbReference type="Proteomes" id="UP000018895"/>
    </source>
</evidence>
<dbReference type="Pfam" id="PF14552">
    <property type="entry name" value="Tautomerase_2"/>
    <property type="match status" value="1"/>
</dbReference>
<dbReference type="AlphaFoldDB" id="W4QD54"/>
<sequence length="129" mass="15171">MGQVKVFGLKEVLNSRKKLVSSVIHSCMVDALAFPEEKKFQRFFLMDEEDFFFSNDRSEDYMIIEISMFEGRSVATKKKLIRLLYERLTSKCKVRKEDIELTIFETPKHHWGIRGLPGDELSLNYNVDL</sequence>
<name>W4QD54_9BACI</name>
<dbReference type="STRING" id="1236971.JCM9152_980"/>
<keyword evidence="2" id="KW-1185">Reference proteome</keyword>
<evidence type="ECO:0000313" key="1">
    <source>
        <dbReference type="EMBL" id="GAE29613.1"/>
    </source>
</evidence>
<dbReference type="Proteomes" id="UP000018895">
    <property type="component" value="Unassembled WGS sequence"/>
</dbReference>
<reference evidence="1" key="1">
    <citation type="journal article" date="2014" name="Genome Announc.">
        <title>Draft Genome Sequences of Three Alkaliphilic Bacillus Strains, Bacillus wakoensis JCM 9140T, Bacillus akibai JCM 9157T, and Bacillus hemicellulosilyticus JCM 9152T.</title>
        <authorList>
            <person name="Yuki M."/>
            <person name="Oshima K."/>
            <person name="Suda W."/>
            <person name="Oshida Y."/>
            <person name="Kitamura K."/>
            <person name="Iida T."/>
            <person name="Hattori M."/>
            <person name="Ohkuma M."/>
        </authorList>
    </citation>
    <scope>NUCLEOTIDE SEQUENCE [LARGE SCALE GENOMIC DNA]</scope>
    <source>
        <strain evidence="1">JCM 9152</strain>
    </source>
</reference>
<gene>
    <name evidence="1" type="ORF">JCM9152_980</name>
</gene>
<dbReference type="PANTHER" id="PTHR38460:SF1">
    <property type="entry name" value="TAUTOMERASE YOLI-RELATED"/>
    <property type="match status" value="1"/>
</dbReference>
<organism evidence="1 2">
    <name type="scientific">Halalkalibacter hemicellulosilyticusJCM 9152</name>
    <dbReference type="NCBI Taxonomy" id="1236971"/>
    <lineage>
        <taxon>Bacteria</taxon>
        <taxon>Bacillati</taxon>
        <taxon>Bacillota</taxon>
        <taxon>Bacilli</taxon>
        <taxon>Bacillales</taxon>
        <taxon>Bacillaceae</taxon>
        <taxon>Halalkalibacter</taxon>
    </lineage>
</organism>
<proteinExistence type="predicted"/>
<dbReference type="RefSeq" id="WP_035341423.1">
    <property type="nucleotide sequence ID" value="NZ_BAUU01000005.1"/>
</dbReference>
<dbReference type="PANTHER" id="PTHR38460">
    <property type="entry name" value="TAUTOMERASE YOLI-RELATED"/>
    <property type="match status" value="1"/>
</dbReference>
<dbReference type="OrthoDB" id="9804765at2"/>
<dbReference type="EMBL" id="BAUU01000005">
    <property type="protein sequence ID" value="GAE29613.1"/>
    <property type="molecule type" value="Genomic_DNA"/>
</dbReference>
<dbReference type="Gene3D" id="3.30.429.10">
    <property type="entry name" value="Macrophage Migration Inhibitory Factor"/>
    <property type="match status" value="1"/>
</dbReference>
<dbReference type="InterPro" id="IPR037479">
    <property type="entry name" value="Tauto_MSAD"/>
</dbReference>
<comment type="caution">
    <text evidence="1">The sequence shown here is derived from an EMBL/GenBank/DDBJ whole genome shotgun (WGS) entry which is preliminary data.</text>
</comment>
<evidence type="ECO:0008006" key="3">
    <source>
        <dbReference type="Google" id="ProtNLM"/>
    </source>
</evidence>
<accession>W4QD54</accession>